<name>A0A2V5K5X1_9BACL</name>
<comment type="similarity">
    <text evidence="1">Belongs to the Gfo/Idh/MocA family.</text>
</comment>
<gene>
    <name evidence="5" type="ORF">DLM86_17890</name>
</gene>
<keyword evidence="6" id="KW-1185">Reference proteome</keyword>
<dbReference type="RefSeq" id="WP_110841722.1">
    <property type="nucleotide sequence ID" value="NZ_QJVJ01000008.1"/>
</dbReference>
<proteinExistence type="inferred from homology"/>
<dbReference type="InterPro" id="IPR050984">
    <property type="entry name" value="Gfo/Idh/MocA_domain"/>
</dbReference>
<evidence type="ECO:0000313" key="5">
    <source>
        <dbReference type="EMBL" id="PYI53173.1"/>
    </source>
</evidence>
<dbReference type="OrthoDB" id="9815825at2"/>
<reference evidence="5 6" key="1">
    <citation type="submission" date="2018-05" db="EMBL/GenBank/DDBJ databases">
        <title>Paenibacillus flagellatus sp. nov., isolated from selenium mineral soil.</title>
        <authorList>
            <person name="Dai X."/>
        </authorList>
    </citation>
    <scope>NUCLEOTIDE SEQUENCE [LARGE SCALE GENOMIC DNA]</scope>
    <source>
        <strain evidence="5 6">DXL2</strain>
    </source>
</reference>
<organism evidence="5 6">
    <name type="scientific">Paenibacillus flagellatus</name>
    <dbReference type="NCBI Taxonomy" id="2211139"/>
    <lineage>
        <taxon>Bacteria</taxon>
        <taxon>Bacillati</taxon>
        <taxon>Bacillota</taxon>
        <taxon>Bacilli</taxon>
        <taxon>Bacillales</taxon>
        <taxon>Paenibacillaceae</taxon>
        <taxon>Paenibacillus</taxon>
    </lineage>
</organism>
<comment type="caution">
    <text evidence="5">The sequence shown here is derived from an EMBL/GenBank/DDBJ whole genome shotgun (WGS) entry which is preliminary data.</text>
</comment>
<dbReference type="EMBL" id="QJVJ01000008">
    <property type="protein sequence ID" value="PYI53173.1"/>
    <property type="molecule type" value="Genomic_DNA"/>
</dbReference>
<keyword evidence="2" id="KW-0560">Oxidoreductase</keyword>
<dbReference type="SUPFAM" id="SSF51735">
    <property type="entry name" value="NAD(P)-binding Rossmann-fold domains"/>
    <property type="match status" value="1"/>
</dbReference>
<sequence>MSERNVRWGVLGCAGIAVRSVIPGIRASRTGEVAAIASRDAAKAKETAEKLGIPKSYGSYEELLADPEIDAVYIPLPNHLHKPWTIRAAQAGKHVLCEKPIALDAAEAEEMALACREAGVVLAEAFMYRYHPRYDRIKDIIRSGEIGDIRGMHGVFSFNNAGDSKNIRYKAEWGGGSVYDVGCYPISAARYLLGREPIAATANALFSPDHGGVDMMASGLVEFGDGLSLTFDCSMWAAGRNTLEVLGTEGRIEVPHAFVHPPGKGGFIVETRAAGRREEPADDVNQYALQADDFAAVMRGEPQRFAPDDAVANMRVVDAVLKSARERVRVEL</sequence>
<dbReference type="InterPro" id="IPR036291">
    <property type="entry name" value="NAD(P)-bd_dom_sf"/>
</dbReference>
<dbReference type="GO" id="GO:0000166">
    <property type="term" value="F:nucleotide binding"/>
    <property type="evidence" value="ECO:0007669"/>
    <property type="project" value="InterPro"/>
</dbReference>
<dbReference type="Pfam" id="PF01408">
    <property type="entry name" value="GFO_IDH_MocA"/>
    <property type="match status" value="1"/>
</dbReference>
<dbReference type="PANTHER" id="PTHR22604:SF105">
    <property type="entry name" value="TRANS-1,2-DIHYDROBENZENE-1,2-DIOL DEHYDROGENASE"/>
    <property type="match status" value="1"/>
</dbReference>
<dbReference type="Proteomes" id="UP000247476">
    <property type="component" value="Unassembled WGS sequence"/>
</dbReference>
<dbReference type="InterPro" id="IPR055170">
    <property type="entry name" value="GFO_IDH_MocA-like_dom"/>
</dbReference>
<protein>
    <submittedName>
        <fullName evidence="5">Oxidoreductase</fullName>
    </submittedName>
</protein>
<accession>A0A2V5K5X1</accession>
<dbReference type="Gene3D" id="3.30.360.10">
    <property type="entry name" value="Dihydrodipicolinate Reductase, domain 2"/>
    <property type="match status" value="1"/>
</dbReference>
<evidence type="ECO:0000259" key="3">
    <source>
        <dbReference type="Pfam" id="PF01408"/>
    </source>
</evidence>
<evidence type="ECO:0000256" key="2">
    <source>
        <dbReference type="ARBA" id="ARBA00023002"/>
    </source>
</evidence>
<dbReference type="Gene3D" id="3.40.50.720">
    <property type="entry name" value="NAD(P)-binding Rossmann-like Domain"/>
    <property type="match status" value="1"/>
</dbReference>
<evidence type="ECO:0000256" key="1">
    <source>
        <dbReference type="ARBA" id="ARBA00010928"/>
    </source>
</evidence>
<dbReference type="SUPFAM" id="SSF55347">
    <property type="entry name" value="Glyceraldehyde-3-phosphate dehydrogenase-like, C-terminal domain"/>
    <property type="match status" value="1"/>
</dbReference>
<dbReference type="InterPro" id="IPR000683">
    <property type="entry name" value="Gfo/Idh/MocA-like_OxRdtase_N"/>
</dbReference>
<feature type="domain" description="Gfo/Idh/MocA-like oxidoreductase N-terminal" evidence="3">
    <location>
        <begin position="6"/>
        <end position="124"/>
    </location>
</feature>
<dbReference type="AlphaFoldDB" id="A0A2V5K5X1"/>
<dbReference type="PANTHER" id="PTHR22604">
    <property type="entry name" value="OXIDOREDUCTASES"/>
    <property type="match status" value="1"/>
</dbReference>
<dbReference type="Pfam" id="PF22725">
    <property type="entry name" value="GFO_IDH_MocA_C3"/>
    <property type="match status" value="1"/>
</dbReference>
<evidence type="ECO:0000313" key="6">
    <source>
        <dbReference type="Proteomes" id="UP000247476"/>
    </source>
</evidence>
<feature type="domain" description="GFO/IDH/MocA-like oxidoreductase" evidence="4">
    <location>
        <begin position="135"/>
        <end position="253"/>
    </location>
</feature>
<dbReference type="GO" id="GO:0016491">
    <property type="term" value="F:oxidoreductase activity"/>
    <property type="evidence" value="ECO:0007669"/>
    <property type="project" value="UniProtKB-KW"/>
</dbReference>
<evidence type="ECO:0000259" key="4">
    <source>
        <dbReference type="Pfam" id="PF22725"/>
    </source>
</evidence>